<accession>A0A915ID82</accession>
<name>A0A915ID82_ROMCU</name>
<reference evidence="2" key="1">
    <citation type="submission" date="2022-11" db="UniProtKB">
        <authorList>
            <consortium name="WormBaseParasite"/>
        </authorList>
    </citation>
    <scope>IDENTIFICATION</scope>
</reference>
<organism evidence="1 2">
    <name type="scientific">Romanomermis culicivorax</name>
    <name type="common">Nematode worm</name>
    <dbReference type="NCBI Taxonomy" id="13658"/>
    <lineage>
        <taxon>Eukaryota</taxon>
        <taxon>Metazoa</taxon>
        <taxon>Ecdysozoa</taxon>
        <taxon>Nematoda</taxon>
        <taxon>Enoplea</taxon>
        <taxon>Dorylaimia</taxon>
        <taxon>Mermithida</taxon>
        <taxon>Mermithoidea</taxon>
        <taxon>Mermithidae</taxon>
        <taxon>Romanomermis</taxon>
    </lineage>
</organism>
<dbReference type="WBParaSite" id="nRc.2.0.1.t11748-RA">
    <property type="protein sequence ID" value="nRc.2.0.1.t11748-RA"/>
    <property type="gene ID" value="nRc.2.0.1.g11748"/>
</dbReference>
<keyword evidence="1" id="KW-1185">Reference proteome</keyword>
<sequence>MDDVVIITEILKYFNFEELCIAERINQNFKSCVKLELHQLRYIDFDRMFSISWTKILGKIQRYCSGLRRLRNLNNVLWKRPCLKKLTCLEIDPDFIEMFGWENALSFVENSRNMRQLSASIHDYELLDSELRGRRNKVIIAHSALMKLEIEQRESLDIAHISHDNVQLMKKLMRLPKLKTLSLNIRHIDAYLDEDLLYHRFIND</sequence>
<protein>
    <submittedName>
        <fullName evidence="2">F-box domain-containing protein</fullName>
    </submittedName>
</protein>
<evidence type="ECO:0000313" key="1">
    <source>
        <dbReference type="Proteomes" id="UP000887565"/>
    </source>
</evidence>
<dbReference type="Proteomes" id="UP000887565">
    <property type="component" value="Unplaced"/>
</dbReference>
<proteinExistence type="predicted"/>
<dbReference type="AlphaFoldDB" id="A0A915ID82"/>
<evidence type="ECO:0000313" key="2">
    <source>
        <dbReference type="WBParaSite" id="nRc.2.0.1.t11748-RA"/>
    </source>
</evidence>